<dbReference type="EMBL" id="DRWN01000041">
    <property type="protein sequence ID" value="HHK68548.1"/>
    <property type="molecule type" value="Genomic_DNA"/>
</dbReference>
<name>A0A7C5QDD1_CALS0</name>
<dbReference type="GO" id="GO:0008235">
    <property type="term" value="F:metalloexopeptidase activity"/>
    <property type="evidence" value="ECO:0007669"/>
    <property type="project" value="InterPro"/>
</dbReference>
<dbReference type="Pfam" id="PF04389">
    <property type="entry name" value="Peptidase_M28"/>
    <property type="match status" value="1"/>
</dbReference>
<dbReference type="GO" id="GO:0006508">
    <property type="term" value="P:proteolysis"/>
    <property type="evidence" value="ECO:0007669"/>
    <property type="project" value="InterPro"/>
</dbReference>
<dbReference type="InterPro" id="IPR045175">
    <property type="entry name" value="M28_fam"/>
</dbReference>
<proteinExistence type="predicted"/>
<sequence>MGLPRLNSRLLLAVYAACLAAFFLLHLAAEPVVPEIRVSASEIRFNATRAYEYAYNLATYFPYRPTGSDGALQAFLWIRSELSSMGYQVLVQEFEVTIEKRRTGRNVYAVLAGDKPEAIAVLANYDMVPMSFQAASDTAGHVGVLLELARSMKESSTNRGVVFAFVDSEEWGMQGAKHFVERYEGPLLKAVVVAEDLTVGNLVSIYLESMGQFTGYSPLWLRKLCRDVGKHLNVDVVDPSGFEEYVYRAVDISFTDQGPVIAKMIPAVCLLSHVLHLPTVCMCSEVFHHCF</sequence>
<dbReference type="PANTHER" id="PTHR12147:SF26">
    <property type="entry name" value="PEPTIDASE M28 DOMAIN-CONTAINING PROTEIN"/>
    <property type="match status" value="1"/>
</dbReference>
<dbReference type="AlphaFoldDB" id="A0A7C5QDD1"/>
<accession>A0A7C5QDD1</accession>
<evidence type="ECO:0000259" key="1">
    <source>
        <dbReference type="Pfam" id="PF04389"/>
    </source>
</evidence>
<dbReference type="SUPFAM" id="SSF53187">
    <property type="entry name" value="Zn-dependent exopeptidases"/>
    <property type="match status" value="1"/>
</dbReference>
<organism evidence="2">
    <name type="scientific">Caldiarchaeum subterraneum</name>
    <dbReference type="NCBI Taxonomy" id="311458"/>
    <lineage>
        <taxon>Archaea</taxon>
        <taxon>Nitrososphaerota</taxon>
        <taxon>Candidatus Caldarchaeales</taxon>
        <taxon>Candidatus Caldarchaeaceae</taxon>
        <taxon>Candidatus Caldarchaeum</taxon>
    </lineage>
</organism>
<protein>
    <submittedName>
        <fullName evidence="2">M28 family peptidase</fullName>
    </submittedName>
</protein>
<dbReference type="Gene3D" id="3.40.630.10">
    <property type="entry name" value="Zn peptidases"/>
    <property type="match status" value="1"/>
</dbReference>
<comment type="caution">
    <text evidence="2">The sequence shown here is derived from an EMBL/GenBank/DDBJ whole genome shotgun (WGS) entry which is preliminary data.</text>
</comment>
<dbReference type="PANTHER" id="PTHR12147">
    <property type="entry name" value="METALLOPEPTIDASE M28 FAMILY MEMBER"/>
    <property type="match status" value="1"/>
</dbReference>
<gene>
    <name evidence="2" type="ORF">ENM11_05275</name>
</gene>
<dbReference type="InterPro" id="IPR007484">
    <property type="entry name" value="Peptidase_M28"/>
</dbReference>
<reference evidence="2" key="1">
    <citation type="journal article" date="2020" name="mSystems">
        <title>Genome- and Community-Level Interaction Insights into Carbon Utilization and Element Cycling Functions of Hydrothermarchaeota in Hydrothermal Sediment.</title>
        <authorList>
            <person name="Zhou Z."/>
            <person name="Liu Y."/>
            <person name="Xu W."/>
            <person name="Pan J."/>
            <person name="Luo Z.H."/>
            <person name="Li M."/>
        </authorList>
    </citation>
    <scope>NUCLEOTIDE SEQUENCE [LARGE SCALE GENOMIC DNA]</scope>
    <source>
        <strain evidence="2">SpSt-1056</strain>
    </source>
</reference>
<evidence type="ECO:0000313" key="2">
    <source>
        <dbReference type="EMBL" id="HHK68548.1"/>
    </source>
</evidence>
<feature type="domain" description="Peptidase M28" evidence="1">
    <location>
        <begin position="106"/>
        <end position="238"/>
    </location>
</feature>